<dbReference type="EMBL" id="MN740788">
    <property type="protein sequence ID" value="QHU11703.1"/>
    <property type="molecule type" value="Genomic_DNA"/>
</dbReference>
<name>A0A6C0K2B1_9ZZZZ</name>
<proteinExistence type="predicted"/>
<reference evidence="1" key="1">
    <citation type="journal article" date="2020" name="Nature">
        <title>Giant virus diversity and host interactions through global metagenomics.</title>
        <authorList>
            <person name="Schulz F."/>
            <person name="Roux S."/>
            <person name="Paez-Espino D."/>
            <person name="Jungbluth S."/>
            <person name="Walsh D.A."/>
            <person name="Denef V.J."/>
            <person name="McMahon K.D."/>
            <person name="Konstantinidis K.T."/>
            <person name="Eloe-Fadrosh E.A."/>
            <person name="Kyrpides N.C."/>
            <person name="Woyke T."/>
        </authorList>
    </citation>
    <scope>NUCLEOTIDE SEQUENCE</scope>
    <source>
        <strain evidence="1">GVMAG-S-1101169-75</strain>
    </source>
</reference>
<dbReference type="AlphaFoldDB" id="A0A6C0K2B1"/>
<protein>
    <submittedName>
        <fullName evidence="1">Uncharacterized protein</fullName>
    </submittedName>
</protein>
<accession>A0A6C0K2B1</accession>
<sequence length="33" mass="4014">MFPGFFNFTDRMNFLQLCLFFIACFLMKETNLL</sequence>
<evidence type="ECO:0000313" key="1">
    <source>
        <dbReference type="EMBL" id="QHU11703.1"/>
    </source>
</evidence>
<organism evidence="1">
    <name type="scientific">viral metagenome</name>
    <dbReference type="NCBI Taxonomy" id="1070528"/>
    <lineage>
        <taxon>unclassified sequences</taxon>
        <taxon>metagenomes</taxon>
        <taxon>organismal metagenomes</taxon>
    </lineage>
</organism>